<dbReference type="OrthoDB" id="9780299at2"/>
<dbReference type="Gene3D" id="1.10.10.10">
    <property type="entry name" value="Winged helix-like DNA-binding domain superfamily/Winged helix DNA-binding domain"/>
    <property type="match status" value="1"/>
</dbReference>
<dbReference type="Pfam" id="PF04542">
    <property type="entry name" value="Sigma70_r2"/>
    <property type="match status" value="1"/>
</dbReference>
<organism evidence="3 4">
    <name type="scientific">Chitinophaga silvisoli</name>
    <dbReference type="NCBI Taxonomy" id="2291814"/>
    <lineage>
        <taxon>Bacteria</taxon>
        <taxon>Pseudomonadati</taxon>
        <taxon>Bacteroidota</taxon>
        <taxon>Chitinophagia</taxon>
        <taxon>Chitinophagales</taxon>
        <taxon>Chitinophagaceae</taxon>
        <taxon>Chitinophaga</taxon>
    </lineage>
</organism>
<dbReference type="EMBL" id="QTJV01000012">
    <property type="protein sequence ID" value="RFM31844.1"/>
    <property type="molecule type" value="Genomic_DNA"/>
</dbReference>
<dbReference type="InterPro" id="IPR007627">
    <property type="entry name" value="RNA_pol_sigma70_r2"/>
</dbReference>
<dbReference type="Gene3D" id="1.10.1740.10">
    <property type="match status" value="1"/>
</dbReference>
<evidence type="ECO:0000313" key="4">
    <source>
        <dbReference type="Proteomes" id="UP000261174"/>
    </source>
</evidence>
<dbReference type="InterPro" id="IPR013325">
    <property type="entry name" value="RNA_pol_sigma_r2"/>
</dbReference>
<sequence>MNVNNEHIDTLIPHLFRQEYAKITAVLSRHFGLQHIEVAEDIASETFVKAMSHWAVHGIPASPAAWLYTVAKNKAKDYLRRQVLFESEIKNEIKGTEKEAEQEFEFSEEIIADSQLLMIFVVCDPVNPPSTQICLALQILCGFSVEEIAGAFLSNRETIKKRLHRGRVNLRTNSFQLRSLNRMEVDARMSAVLKTIYLLFNEGYFSQNEKVFIRKDLCAEAMRLTLLLVENQLTNSSEANALLALMSFQSSRLNARTNELGEAILYEDQDRELWDQFLMQKGYYYLGKAFADKVVSKYHLEAGIACWHTTGGDAKWPQILQLYNQLIMLEYSPMTVINRAFAFAKVYGCKQALKEMEKIDFPQNSYYHGLMGFLYSELDVGQAIGHYRKALALTGSVAEQRVIAGRIERLGGRADVVA</sequence>
<feature type="domain" description="RNA polymerase sigma-70 region 2" evidence="1">
    <location>
        <begin position="15"/>
        <end position="82"/>
    </location>
</feature>
<dbReference type="InterPro" id="IPR046531">
    <property type="entry name" value="DUF6596"/>
</dbReference>
<dbReference type="PANTHER" id="PTHR47756:SF2">
    <property type="entry name" value="BLL6612 PROTEIN"/>
    <property type="match status" value="1"/>
</dbReference>
<dbReference type="GO" id="GO:0003700">
    <property type="term" value="F:DNA-binding transcription factor activity"/>
    <property type="evidence" value="ECO:0007669"/>
    <property type="project" value="InterPro"/>
</dbReference>
<dbReference type="PANTHER" id="PTHR47756">
    <property type="entry name" value="BLL6612 PROTEIN-RELATED"/>
    <property type="match status" value="1"/>
</dbReference>
<dbReference type="Proteomes" id="UP000261174">
    <property type="component" value="Unassembled WGS sequence"/>
</dbReference>
<accession>A0A3E1NVG9</accession>
<feature type="domain" description="DUF6596" evidence="2">
    <location>
        <begin position="188"/>
        <end position="289"/>
    </location>
</feature>
<dbReference type="NCBIfam" id="TIGR02937">
    <property type="entry name" value="sigma70-ECF"/>
    <property type="match status" value="1"/>
</dbReference>
<reference evidence="3 4" key="1">
    <citation type="submission" date="2018-08" db="EMBL/GenBank/DDBJ databases">
        <title>Chitinophaga sp. K20C18050901, a novel bacterium isolated from forest soil.</title>
        <authorList>
            <person name="Wang C."/>
        </authorList>
    </citation>
    <scope>NUCLEOTIDE SEQUENCE [LARGE SCALE GENOMIC DNA]</scope>
    <source>
        <strain evidence="3 4">K20C18050901</strain>
    </source>
</reference>
<dbReference type="InterPro" id="IPR014284">
    <property type="entry name" value="RNA_pol_sigma-70_dom"/>
</dbReference>
<gene>
    <name evidence="3" type="ORF">DXN04_27170</name>
</gene>
<comment type="caution">
    <text evidence="3">The sequence shown here is derived from an EMBL/GenBank/DDBJ whole genome shotgun (WGS) entry which is preliminary data.</text>
</comment>
<protein>
    <submittedName>
        <fullName evidence="3">RNA polymerase subunit sigma</fullName>
    </submittedName>
</protein>
<proteinExistence type="predicted"/>
<dbReference type="InterPro" id="IPR013324">
    <property type="entry name" value="RNA_pol_sigma_r3/r4-like"/>
</dbReference>
<evidence type="ECO:0000259" key="1">
    <source>
        <dbReference type="Pfam" id="PF04542"/>
    </source>
</evidence>
<evidence type="ECO:0000313" key="3">
    <source>
        <dbReference type="EMBL" id="RFM31844.1"/>
    </source>
</evidence>
<dbReference type="RefSeq" id="WP_116856552.1">
    <property type="nucleotide sequence ID" value="NZ_QTJV01000012.1"/>
</dbReference>
<dbReference type="SUPFAM" id="SSF88946">
    <property type="entry name" value="Sigma2 domain of RNA polymerase sigma factors"/>
    <property type="match status" value="1"/>
</dbReference>
<dbReference type="InterPro" id="IPR036388">
    <property type="entry name" value="WH-like_DNA-bd_sf"/>
</dbReference>
<dbReference type="SUPFAM" id="SSF88659">
    <property type="entry name" value="Sigma3 and sigma4 domains of RNA polymerase sigma factors"/>
    <property type="match status" value="1"/>
</dbReference>
<evidence type="ECO:0000259" key="2">
    <source>
        <dbReference type="Pfam" id="PF20239"/>
    </source>
</evidence>
<name>A0A3E1NVG9_9BACT</name>
<keyword evidence="4" id="KW-1185">Reference proteome</keyword>
<dbReference type="AlphaFoldDB" id="A0A3E1NVG9"/>
<dbReference type="Pfam" id="PF20239">
    <property type="entry name" value="DUF6596"/>
    <property type="match status" value="1"/>
</dbReference>
<dbReference type="GO" id="GO:0006352">
    <property type="term" value="P:DNA-templated transcription initiation"/>
    <property type="evidence" value="ECO:0007669"/>
    <property type="project" value="InterPro"/>
</dbReference>